<organism evidence="19 20">
    <name type="scientific">Clathrus columnatus</name>
    <dbReference type="NCBI Taxonomy" id="1419009"/>
    <lineage>
        <taxon>Eukaryota</taxon>
        <taxon>Fungi</taxon>
        <taxon>Dikarya</taxon>
        <taxon>Basidiomycota</taxon>
        <taxon>Agaricomycotina</taxon>
        <taxon>Agaricomycetes</taxon>
        <taxon>Phallomycetidae</taxon>
        <taxon>Phallales</taxon>
        <taxon>Clathraceae</taxon>
        <taxon>Clathrus</taxon>
    </lineage>
</organism>
<dbReference type="GO" id="GO:0016787">
    <property type="term" value="F:hydrolase activity"/>
    <property type="evidence" value="ECO:0007669"/>
    <property type="project" value="UniProtKB-KW"/>
</dbReference>
<comment type="caution">
    <text evidence="19">The sequence shown here is derived from an EMBL/GenBank/DDBJ whole genome shotgun (WGS) entry which is preliminary data.</text>
</comment>
<dbReference type="SUPFAM" id="SSF100939">
    <property type="entry name" value="SPOC domain-like"/>
    <property type="match status" value="1"/>
</dbReference>
<sequence>MPPFDDWNALDDGIEEELEDSFEFQGRDVLLFCIDASESMIKPQEIGGQQKSYLYSVLEIAVQLQKRKVITSPNDLEEQAGVKRGAEIKQHCYVYQNIAQINVESIQRLSSLIYDVAERSEKMEEIFPPNKGRRVPIGDVFTSCNWYPFLEFVTQRAPKTGLKRIFLITNEDDPHPSSPQFIKTAQTTFDDLSTSGVIVTPFFIQQTGKVFDRSNFWDHVLPREDTDDDNNGEPRPDIITELESLVLEMKIRELPKRSLFSIPLHLAEEFTIGVKGYGLVTQQSKPTYKYFTTGRAMEEAKSRAIYYDTKHQKEYGKDQIVFGVTLGTSGNENGSNSASTEVKHRSTDTGLKLLGFKDSSELAFEDNIKHSVFIYPDEAAFGGSSRTFSALLKSMLAKDKIGLLMGITRRNSAPMFYALLPQKEQIGDDGSQLDPAGFHLQPLPYADDIRGAPIEESRKALTLFWGQLEARAFQDKYDPEQFNDLSAPRYGPMHNRAGVLMKKWKEVLKEDEAVYEVKIASGTKRKLTDADVDEGDVRSKWRAGTLGKDFLKSKGEPTAGKKADLLERVEEWFKSH</sequence>
<evidence type="ECO:0000256" key="14">
    <source>
        <dbReference type="ARBA" id="ARBA00023172"/>
    </source>
</evidence>
<dbReference type="Pfam" id="PF03731">
    <property type="entry name" value="Ku_N"/>
    <property type="match status" value="1"/>
</dbReference>
<dbReference type="GO" id="GO:0000781">
    <property type="term" value="C:chromosome, telomeric region"/>
    <property type="evidence" value="ECO:0007669"/>
    <property type="project" value="UniProtKB-SubCell"/>
</dbReference>
<dbReference type="Pfam" id="PF02735">
    <property type="entry name" value="Ku"/>
    <property type="match status" value="1"/>
</dbReference>
<dbReference type="EMBL" id="BPWL01000003">
    <property type="protein sequence ID" value="GJJ08640.1"/>
    <property type="molecule type" value="Genomic_DNA"/>
</dbReference>
<dbReference type="Pfam" id="PF03730">
    <property type="entry name" value="Ku_C"/>
    <property type="match status" value="1"/>
</dbReference>
<dbReference type="AlphaFoldDB" id="A0AAV5A314"/>
<dbReference type="InterPro" id="IPR047087">
    <property type="entry name" value="KU70_core_dom"/>
</dbReference>
<keyword evidence="9" id="KW-0378">Hydrolase</keyword>
<evidence type="ECO:0000256" key="2">
    <source>
        <dbReference type="ARBA" id="ARBA00004574"/>
    </source>
</evidence>
<evidence type="ECO:0000256" key="9">
    <source>
        <dbReference type="ARBA" id="ARBA00022801"/>
    </source>
</evidence>
<dbReference type="InterPro" id="IPR006164">
    <property type="entry name" value="DNA_bd_Ku70/Ku80"/>
</dbReference>
<dbReference type="InterPro" id="IPR027388">
    <property type="entry name" value="Ku70_bridge/pillars_dom_sf"/>
</dbReference>
<dbReference type="GO" id="GO:0005524">
    <property type="term" value="F:ATP binding"/>
    <property type="evidence" value="ECO:0007669"/>
    <property type="project" value="UniProtKB-KW"/>
</dbReference>
<dbReference type="GO" id="GO:0003678">
    <property type="term" value="F:DNA helicase activity"/>
    <property type="evidence" value="ECO:0007669"/>
    <property type="project" value="UniProtKB-EC"/>
</dbReference>
<keyword evidence="8" id="KW-0227">DNA damage</keyword>
<dbReference type="PIRSF" id="PIRSF003033">
    <property type="entry name" value="Ku70"/>
    <property type="match status" value="1"/>
</dbReference>
<dbReference type="SMART" id="SM00559">
    <property type="entry name" value="Ku78"/>
    <property type="match status" value="1"/>
</dbReference>
<evidence type="ECO:0000259" key="18">
    <source>
        <dbReference type="SMART" id="SM00559"/>
    </source>
</evidence>
<dbReference type="InterPro" id="IPR036465">
    <property type="entry name" value="vWFA_dom_sf"/>
</dbReference>
<evidence type="ECO:0000256" key="17">
    <source>
        <dbReference type="ARBA" id="ARBA00031811"/>
    </source>
</evidence>
<proteinExistence type="inferred from homology"/>
<reference evidence="19" key="1">
    <citation type="submission" date="2021-10" db="EMBL/GenBank/DDBJ databases">
        <title>De novo Genome Assembly of Clathrus columnatus (Basidiomycota, Fungi) Using Illumina and Nanopore Sequence Data.</title>
        <authorList>
            <person name="Ogiso-Tanaka E."/>
            <person name="Itagaki H."/>
            <person name="Hosoya T."/>
            <person name="Hosaka K."/>
        </authorList>
    </citation>
    <scope>NUCLEOTIDE SEQUENCE</scope>
    <source>
        <strain evidence="19">MO-923</strain>
    </source>
</reference>
<evidence type="ECO:0000313" key="20">
    <source>
        <dbReference type="Proteomes" id="UP001050691"/>
    </source>
</evidence>
<dbReference type="SUPFAM" id="SSF53300">
    <property type="entry name" value="vWA-like"/>
    <property type="match status" value="1"/>
</dbReference>
<gene>
    <name evidence="19" type="ORF">Clacol_002859</name>
</gene>
<comment type="similarity">
    <text evidence="3">Belongs to the ku70 family.</text>
</comment>
<dbReference type="EC" id="3.6.4.12" evidence="4"/>
<evidence type="ECO:0000313" key="19">
    <source>
        <dbReference type="EMBL" id="GJJ08640.1"/>
    </source>
</evidence>
<evidence type="ECO:0000256" key="5">
    <source>
        <dbReference type="ARBA" id="ARBA00021796"/>
    </source>
</evidence>
<dbReference type="GO" id="GO:0003690">
    <property type="term" value="F:double-stranded DNA binding"/>
    <property type="evidence" value="ECO:0007669"/>
    <property type="project" value="TreeGrafter"/>
</dbReference>
<evidence type="ECO:0000256" key="16">
    <source>
        <dbReference type="ARBA" id="ARBA00023242"/>
    </source>
</evidence>
<dbReference type="Gene3D" id="3.40.50.410">
    <property type="entry name" value="von Willebrand factor, type A domain"/>
    <property type="match status" value="1"/>
</dbReference>
<dbReference type="InterPro" id="IPR006165">
    <property type="entry name" value="Ku70"/>
</dbReference>
<keyword evidence="13" id="KW-0238">DNA-binding</keyword>
<accession>A0AAV5A314</accession>
<evidence type="ECO:0000256" key="10">
    <source>
        <dbReference type="ARBA" id="ARBA00022806"/>
    </source>
</evidence>
<evidence type="ECO:0000256" key="4">
    <source>
        <dbReference type="ARBA" id="ARBA00012551"/>
    </source>
</evidence>
<keyword evidence="20" id="KW-1185">Reference proteome</keyword>
<dbReference type="CDD" id="cd00788">
    <property type="entry name" value="KU70"/>
    <property type="match status" value="1"/>
</dbReference>
<dbReference type="GO" id="GO:0003684">
    <property type="term" value="F:damaged DNA binding"/>
    <property type="evidence" value="ECO:0007669"/>
    <property type="project" value="InterPro"/>
</dbReference>
<dbReference type="Proteomes" id="UP001050691">
    <property type="component" value="Unassembled WGS sequence"/>
</dbReference>
<dbReference type="PANTHER" id="PTHR12604:SF2">
    <property type="entry name" value="X-RAY REPAIR CROSS-COMPLEMENTING PROTEIN 6"/>
    <property type="match status" value="1"/>
</dbReference>
<keyword evidence="12" id="KW-0779">Telomere</keyword>
<dbReference type="GO" id="GO:0006310">
    <property type="term" value="P:DNA recombination"/>
    <property type="evidence" value="ECO:0007669"/>
    <property type="project" value="UniProtKB-KW"/>
</dbReference>
<feature type="domain" description="Ku" evidence="18">
    <location>
        <begin position="312"/>
        <end position="460"/>
    </location>
</feature>
<comment type="subcellular location">
    <subcellularLocation>
        <location evidence="2">Chromosome</location>
        <location evidence="2">Telomere</location>
    </subcellularLocation>
    <subcellularLocation>
        <location evidence="1">Nucleus</location>
    </subcellularLocation>
</comment>
<evidence type="ECO:0000256" key="15">
    <source>
        <dbReference type="ARBA" id="ARBA00023204"/>
    </source>
</evidence>
<dbReference type="FunFam" id="2.40.290.10:FF:000001">
    <property type="entry name" value="X-ray repair cross complementing 6"/>
    <property type="match status" value="1"/>
</dbReference>
<dbReference type="Gene3D" id="4.10.970.10">
    <property type="entry name" value="Ku70, bridge and pillars"/>
    <property type="match status" value="1"/>
</dbReference>
<evidence type="ECO:0000256" key="3">
    <source>
        <dbReference type="ARBA" id="ARBA00005240"/>
    </source>
</evidence>
<dbReference type="InterPro" id="IPR005161">
    <property type="entry name" value="Ku_N"/>
</dbReference>
<dbReference type="InterPro" id="IPR003034">
    <property type="entry name" value="SAP_dom"/>
</dbReference>
<evidence type="ECO:0000256" key="7">
    <source>
        <dbReference type="ARBA" id="ARBA00022741"/>
    </source>
</evidence>
<dbReference type="GO" id="GO:0006303">
    <property type="term" value="P:double-strand break repair via nonhomologous end joining"/>
    <property type="evidence" value="ECO:0007669"/>
    <property type="project" value="InterPro"/>
</dbReference>
<evidence type="ECO:0000256" key="8">
    <source>
        <dbReference type="ARBA" id="ARBA00022763"/>
    </source>
</evidence>
<evidence type="ECO:0000256" key="13">
    <source>
        <dbReference type="ARBA" id="ARBA00023125"/>
    </source>
</evidence>
<dbReference type="GO" id="GO:0042162">
    <property type="term" value="F:telomeric DNA binding"/>
    <property type="evidence" value="ECO:0007669"/>
    <property type="project" value="InterPro"/>
</dbReference>
<keyword evidence="6" id="KW-0158">Chromosome</keyword>
<keyword evidence="14" id="KW-0233">DNA recombination</keyword>
<name>A0AAV5A314_9AGAM</name>
<dbReference type="GO" id="GO:0043564">
    <property type="term" value="C:Ku70:Ku80 complex"/>
    <property type="evidence" value="ECO:0007669"/>
    <property type="project" value="InterPro"/>
</dbReference>
<keyword evidence="15" id="KW-0234">DNA repair</keyword>
<dbReference type="InterPro" id="IPR016194">
    <property type="entry name" value="SPOC-like_C_dom_sf"/>
</dbReference>
<dbReference type="InterPro" id="IPR005160">
    <property type="entry name" value="Ku_C"/>
</dbReference>
<keyword evidence="11" id="KW-0067">ATP-binding</keyword>
<evidence type="ECO:0000256" key="6">
    <source>
        <dbReference type="ARBA" id="ARBA00022454"/>
    </source>
</evidence>
<dbReference type="GO" id="GO:0000723">
    <property type="term" value="P:telomere maintenance"/>
    <property type="evidence" value="ECO:0007669"/>
    <property type="project" value="InterPro"/>
</dbReference>
<evidence type="ECO:0000256" key="1">
    <source>
        <dbReference type="ARBA" id="ARBA00004123"/>
    </source>
</evidence>
<evidence type="ECO:0000256" key="11">
    <source>
        <dbReference type="ARBA" id="ARBA00022840"/>
    </source>
</evidence>
<dbReference type="PANTHER" id="PTHR12604">
    <property type="entry name" value="KU AUTOANTIGEN DNA HELICASE"/>
    <property type="match status" value="1"/>
</dbReference>
<keyword evidence="16" id="KW-0539">Nucleus</keyword>
<dbReference type="Gene3D" id="2.40.290.10">
    <property type="match status" value="1"/>
</dbReference>
<keyword evidence="10" id="KW-0347">Helicase</keyword>
<protein>
    <recommendedName>
        <fullName evidence="5">ATP-dependent DNA helicase II subunit 1</fullName>
        <ecNumber evidence="4">3.6.4.12</ecNumber>
    </recommendedName>
    <alternativeName>
        <fullName evidence="17">ATP-dependent DNA helicase II subunit Ku70</fullName>
    </alternativeName>
</protein>
<dbReference type="Pfam" id="PF02037">
    <property type="entry name" value="SAP"/>
    <property type="match status" value="1"/>
</dbReference>
<evidence type="ECO:0000256" key="12">
    <source>
        <dbReference type="ARBA" id="ARBA00022895"/>
    </source>
</evidence>
<keyword evidence="7" id="KW-0547">Nucleotide-binding</keyword>